<reference evidence="3" key="1">
    <citation type="submission" date="2016-10" db="EMBL/GenBank/DDBJ databases">
        <authorList>
            <person name="Varghese N."/>
            <person name="Submissions S."/>
        </authorList>
    </citation>
    <scope>NUCLEOTIDE SEQUENCE [LARGE SCALE GENOMIC DNA]</scope>
    <source>
        <strain evidence="3">CGMCC 1.10118</strain>
    </source>
</reference>
<dbReference type="RefSeq" id="WP_139175877.1">
    <property type="nucleotide sequence ID" value="NZ_FNPB01000015.1"/>
</dbReference>
<protein>
    <submittedName>
        <fullName evidence="2">Capsule polysaccharide biosynthesis protein</fullName>
    </submittedName>
</protein>
<keyword evidence="1" id="KW-0472">Membrane</keyword>
<dbReference type="EMBL" id="FNPB01000015">
    <property type="protein sequence ID" value="SDY42190.1"/>
    <property type="molecule type" value="Genomic_DNA"/>
</dbReference>
<proteinExistence type="predicted"/>
<gene>
    <name evidence="2" type="ORF">SAMN04487946_1153</name>
</gene>
<dbReference type="OrthoDB" id="387515at2157"/>
<sequence length="573" mass="65324">MEISTADLVICRTDDDLPDSRNNSLVIEREIREFDVKDAKDTHRRLVQLDIDHQYDIPVCEIYGHHIWHDGGSLHEHSPYSMELLVLLYRRIVDEIAEGDRVVAIGVGGRYLDMLYDLAENEGIELTVRDEPKESKSDQSVRRNAFLWVPIVLLDVFCSLFLSVLFRAGTASILVVYPVFRPETFRPLESYFDIEYDGSFYVLTLSYLLNYRSMFADEIPTVPIHCFESGRGFLSQCRFAVKFAQDLYHRKTERKMIDTVENETGIRLNRTVGSLYHRAAAFNFASCLRYETAQRAFSKSDYEALLLPSSDGLNKAIGLAAREVGVEIFLLPHTILHQPVTAEVTYKHTRFVEGSITRVPLQEANNIESAELGLPKHLAIRDRGQMMDPKSETGQILIGTQPYDDGRRQEFISDVLRAGLEATDYDLVIKIHPGEERIFYQSAIADLELTDADRERISITDGGLYQSIVDSDLMVTISSNVGIEAVILGTPTICYNKWSPDIRTPLYATIGTVPYIDNPESLSKTFDQDSFSHLYQSQDGMLYEQFMVRNNSLQTITEKIEDRFRASIQSDDR</sequence>
<dbReference type="Gene3D" id="3.40.50.12580">
    <property type="match status" value="1"/>
</dbReference>
<dbReference type="AlphaFoldDB" id="A0A1H3JQD6"/>
<dbReference type="Proteomes" id="UP000199170">
    <property type="component" value="Unassembled WGS sequence"/>
</dbReference>
<dbReference type="GO" id="GO:0015774">
    <property type="term" value="P:polysaccharide transport"/>
    <property type="evidence" value="ECO:0007669"/>
    <property type="project" value="InterPro"/>
</dbReference>
<evidence type="ECO:0000256" key="1">
    <source>
        <dbReference type="SAM" id="Phobius"/>
    </source>
</evidence>
<organism evidence="2 3">
    <name type="scientific">Halobellus clavatus</name>
    <dbReference type="NCBI Taxonomy" id="660517"/>
    <lineage>
        <taxon>Archaea</taxon>
        <taxon>Methanobacteriati</taxon>
        <taxon>Methanobacteriota</taxon>
        <taxon>Stenosarchaea group</taxon>
        <taxon>Halobacteria</taxon>
        <taxon>Halobacteriales</taxon>
        <taxon>Haloferacaceae</taxon>
        <taxon>Halobellus</taxon>
    </lineage>
</organism>
<dbReference type="Pfam" id="PF05159">
    <property type="entry name" value="Capsule_synth"/>
    <property type="match status" value="1"/>
</dbReference>
<dbReference type="GO" id="GO:0000271">
    <property type="term" value="P:polysaccharide biosynthetic process"/>
    <property type="evidence" value="ECO:0007669"/>
    <property type="project" value="InterPro"/>
</dbReference>
<evidence type="ECO:0000313" key="3">
    <source>
        <dbReference type="Proteomes" id="UP000199170"/>
    </source>
</evidence>
<keyword evidence="3" id="KW-1185">Reference proteome</keyword>
<accession>A0A1H3JQD6</accession>
<name>A0A1H3JQD6_9EURY</name>
<feature type="transmembrane region" description="Helical" evidence="1">
    <location>
        <begin position="145"/>
        <end position="166"/>
    </location>
</feature>
<dbReference type="InterPro" id="IPR007833">
    <property type="entry name" value="Capsule_polysaccharide_synth"/>
</dbReference>
<evidence type="ECO:0000313" key="2">
    <source>
        <dbReference type="EMBL" id="SDY42190.1"/>
    </source>
</evidence>
<keyword evidence="1" id="KW-1133">Transmembrane helix</keyword>
<dbReference type="STRING" id="660517.SAMN04487946_1153"/>
<keyword evidence="1" id="KW-0812">Transmembrane</keyword>
<dbReference type="InterPro" id="IPR043148">
    <property type="entry name" value="TagF_C"/>
</dbReference>